<dbReference type="Pfam" id="PF07660">
    <property type="entry name" value="STN"/>
    <property type="match status" value="1"/>
</dbReference>
<dbReference type="InterPro" id="IPR004846">
    <property type="entry name" value="T2SS/T3SS_dom"/>
</dbReference>
<accession>A0A1A6C0Z3</accession>
<evidence type="ECO:0000256" key="3">
    <source>
        <dbReference type="ARBA" id="ARBA00022448"/>
    </source>
</evidence>
<keyword evidence="6" id="KW-0472">Membrane</keyword>
<feature type="region of interest" description="Disordered" evidence="9">
    <location>
        <begin position="389"/>
        <end position="413"/>
    </location>
</feature>
<evidence type="ECO:0000256" key="9">
    <source>
        <dbReference type="SAM" id="MobiDB-lite"/>
    </source>
</evidence>
<dbReference type="PROSITE" id="PS00875">
    <property type="entry name" value="T2SP_D"/>
    <property type="match status" value="1"/>
</dbReference>
<dbReference type="InterPro" id="IPR001775">
    <property type="entry name" value="GspD/PilQ"/>
</dbReference>
<keyword evidence="7" id="KW-0998">Cell outer membrane</keyword>
<dbReference type="Gene3D" id="3.30.1370.120">
    <property type="match status" value="1"/>
</dbReference>
<dbReference type="Proteomes" id="UP000029273">
    <property type="component" value="Unassembled WGS sequence"/>
</dbReference>
<dbReference type="Pfam" id="PF00263">
    <property type="entry name" value="Secretin"/>
    <property type="match status" value="1"/>
</dbReference>
<dbReference type="InterPro" id="IPR013355">
    <property type="entry name" value="Pilus_4_PilQ"/>
</dbReference>
<gene>
    <name evidence="11" type="ORF">Thpro_022469</name>
</gene>
<dbReference type="InterPro" id="IPR038591">
    <property type="entry name" value="NolW-like_sf"/>
</dbReference>
<evidence type="ECO:0000256" key="1">
    <source>
        <dbReference type="ARBA" id="ARBA00004442"/>
    </source>
</evidence>
<dbReference type="SMART" id="SM00965">
    <property type="entry name" value="STN"/>
    <property type="match status" value="1"/>
</dbReference>
<dbReference type="PRINTS" id="PR00811">
    <property type="entry name" value="BCTERIALGSPD"/>
</dbReference>
<proteinExistence type="inferred from homology"/>
<dbReference type="InterPro" id="IPR011662">
    <property type="entry name" value="Secretin/TonB_short_N"/>
</dbReference>
<dbReference type="EMBL" id="JQSG02000006">
    <property type="protein sequence ID" value="OBS08219.1"/>
    <property type="molecule type" value="Genomic_DNA"/>
</dbReference>
<dbReference type="AlphaFoldDB" id="A0A1A6C0Z3"/>
<dbReference type="Pfam" id="PF11741">
    <property type="entry name" value="AMIN"/>
    <property type="match status" value="2"/>
</dbReference>
<name>A0A1A6C0Z3_9GAMM</name>
<dbReference type="InterPro" id="IPR004845">
    <property type="entry name" value="T2SS_GspD_CS"/>
</dbReference>
<dbReference type="Gene3D" id="2.60.40.3500">
    <property type="match status" value="1"/>
</dbReference>
<dbReference type="GO" id="GO:0009279">
    <property type="term" value="C:cell outer membrane"/>
    <property type="evidence" value="ECO:0007669"/>
    <property type="project" value="UniProtKB-SubCell"/>
</dbReference>
<keyword evidence="3 8" id="KW-0813">Transport</keyword>
<feature type="domain" description="Secretin/TonB short N-terminal" evidence="10">
    <location>
        <begin position="292"/>
        <end position="340"/>
    </location>
</feature>
<evidence type="ECO:0000256" key="2">
    <source>
        <dbReference type="ARBA" id="ARBA00006304"/>
    </source>
</evidence>
<comment type="similarity">
    <text evidence="2">Belongs to the bacterial secretin family. PilQ subfamily.</text>
</comment>
<dbReference type="InterPro" id="IPR021731">
    <property type="entry name" value="AMIN_dom"/>
</dbReference>
<dbReference type="STRING" id="160660.BJI67_14795"/>
<dbReference type="GO" id="GO:0009306">
    <property type="term" value="P:protein secretion"/>
    <property type="evidence" value="ECO:0007669"/>
    <property type="project" value="InterPro"/>
</dbReference>
<dbReference type="InterPro" id="IPR051808">
    <property type="entry name" value="Type_IV_pilus_biogenesis"/>
</dbReference>
<dbReference type="PANTHER" id="PTHR30604:SF1">
    <property type="entry name" value="DNA UTILIZATION PROTEIN HOFQ"/>
    <property type="match status" value="1"/>
</dbReference>
<dbReference type="Gene3D" id="3.30.1370.130">
    <property type="match status" value="1"/>
</dbReference>
<dbReference type="InterPro" id="IPR005644">
    <property type="entry name" value="NolW-like"/>
</dbReference>
<protein>
    <submittedName>
        <fullName evidence="11">Type IV pilus biogenesis protein PilQ</fullName>
    </submittedName>
</protein>
<keyword evidence="4" id="KW-0732">Signal</keyword>
<reference evidence="11 12" key="1">
    <citation type="journal article" date="2014" name="Genome Announc.">
        <title>Draft Genome Sequence of the Iron-Oxidizing, Acidophilic, and Halotolerant 'Thiobacillus prosperus' Type Strain DSM 5130.</title>
        <authorList>
            <person name="Ossandon F.J."/>
            <person name="Cardenas J.P."/>
            <person name="Corbett M."/>
            <person name="Quatrini R."/>
            <person name="Holmes D.S."/>
            <person name="Watkin E."/>
        </authorList>
    </citation>
    <scope>NUCLEOTIDE SEQUENCE [LARGE SCALE GENOMIC DNA]</scope>
    <source>
        <strain evidence="11 12">DSM 5130</strain>
    </source>
</reference>
<evidence type="ECO:0000256" key="4">
    <source>
        <dbReference type="ARBA" id="ARBA00022729"/>
    </source>
</evidence>
<sequence>MAGLMAICAWPVMAAANTLKSIESHQLPNNQLQVVLDFASAPAKPLGFSIENPAKIALDFTHTRMGLSQRMYTVNTGTVRSIAAAEAGDRTRLVFNLTRPAPYTTRVEGHRVIVTIGHGGQEGTMETAATVQTTRFGSQEDTSSASRSKITDIEFHRGKDGGGLITLTLSNPNQVIDLTQQAGKVVVEAHDASLSRALQRRMVVTDFGTPVERIDSLQDGRNVKLVIAASGDYEQLAYQADNKFTVDIKPVATKANGGAGSQPVYKGQRISLNFQNIPVRSVLQLLADFTGLNIVVSDAVTGSVTLRLKNVPWDQALAIILQAKGLAEKRSGNVIMIAPASVIEAQDQQQIRAQRAQEQLAPLHTEIFQVRYAKAATLAALLQSIRSTQSSSNTGNNTQTNTGVSGLSSRGSVVADPRTNSLIIRDTDQGLANVAKLIQRLDVPVKQVLIGSRLVVAKQGFSRDLGVTFGSVNNPQTATTPGGGVTIGSQRYGIGGYPAGNNQYNQFNVNLPAASPTSTFGLTLVKLGQTFNLSLQLSAAEAENQIRQISNPRVITANDTQAMIQQGVQIPYQQASSSGATNVSFKTAALKLLVTPHITPNNRVLMELDVSNDSVGGLYSGVPSINTQEVKTQVMVDNGQTVVLGGIYQHDTSKTVNKVPFFGDLPVLGTLFRENSTSNTKTELLIFITPKIIDNNLSLSQ</sequence>
<evidence type="ECO:0000313" key="12">
    <source>
        <dbReference type="Proteomes" id="UP000029273"/>
    </source>
</evidence>
<evidence type="ECO:0000256" key="5">
    <source>
        <dbReference type="ARBA" id="ARBA00022927"/>
    </source>
</evidence>
<organism evidence="11 12">
    <name type="scientific">Acidihalobacter prosperus</name>
    <dbReference type="NCBI Taxonomy" id="160660"/>
    <lineage>
        <taxon>Bacteria</taxon>
        <taxon>Pseudomonadati</taxon>
        <taxon>Pseudomonadota</taxon>
        <taxon>Gammaproteobacteria</taxon>
        <taxon>Chromatiales</taxon>
        <taxon>Ectothiorhodospiraceae</taxon>
        <taxon>Acidihalobacter</taxon>
    </lineage>
</organism>
<evidence type="ECO:0000259" key="10">
    <source>
        <dbReference type="SMART" id="SM00965"/>
    </source>
</evidence>
<dbReference type="Gene3D" id="2.60.40.3470">
    <property type="match status" value="1"/>
</dbReference>
<dbReference type="NCBIfam" id="TIGR02515">
    <property type="entry name" value="IV_pilus_PilQ"/>
    <property type="match status" value="1"/>
</dbReference>
<evidence type="ECO:0000256" key="7">
    <source>
        <dbReference type="ARBA" id="ARBA00023237"/>
    </source>
</evidence>
<comment type="subcellular location">
    <subcellularLocation>
        <location evidence="1 8">Cell outer membrane</location>
    </subcellularLocation>
</comment>
<keyword evidence="12" id="KW-1185">Reference proteome</keyword>
<evidence type="ECO:0000313" key="11">
    <source>
        <dbReference type="EMBL" id="OBS08219.1"/>
    </source>
</evidence>
<dbReference type="Pfam" id="PF03958">
    <property type="entry name" value="Secretin_N"/>
    <property type="match status" value="1"/>
</dbReference>
<comment type="caution">
    <text evidence="11">The sequence shown here is derived from an EMBL/GenBank/DDBJ whole genome shotgun (WGS) entry which is preliminary data.</text>
</comment>
<dbReference type="PANTHER" id="PTHR30604">
    <property type="entry name" value="PROTEIN TRANSPORT PROTEIN HOFQ"/>
    <property type="match status" value="1"/>
</dbReference>
<keyword evidence="5" id="KW-0653">Protein transport</keyword>
<evidence type="ECO:0000256" key="8">
    <source>
        <dbReference type="RuleBase" id="RU004004"/>
    </source>
</evidence>
<evidence type="ECO:0000256" key="6">
    <source>
        <dbReference type="ARBA" id="ARBA00023136"/>
    </source>
</evidence>